<dbReference type="Pfam" id="PF04084">
    <property type="entry name" value="RecA-like_ORC2"/>
    <property type="match status" value="1"/>
</dbReference>
<dbReference type="GO" id="GO:0003688">
    <property type="term" value="F:DNA replication origin binding"/>
    <property type="evidence" value="ECO:0007669"/>
    <property type="project" value="UniProtKB-UniRule"/>
</dbReference>
<name>A0A5C5FQZ9_9BASI</name>
<dbReference type="AlphaFoldDB" id="A0A5C5FQZ9"/>
<dbReference type="PANTHER" id="PTHR14052">
    <property type="entry name" value="ORIGIN RECOGNITION COMPLEX SUBUNIT 2"/>
    <property type="match status" value="1"/>
</dbReference>
<keyword evidence="1" id="KW-0539">Nucleus</keyword>
<sequence length="479" mass="50757">MPPRKSTRTPKSSPAKASVKSKGKRKAADDVAPSPSPTKRRARLAAQTGDSDQSDGEDAFRDDDEPATFVTASAGDAYMLYSTQTTKTSDSLLSTSVDPAFTLSSYAAALRRFDKTRHEGLQVHRDASDARVERAELKFARWLWELDQGFNLLLTGLGSKRTVLNSFAERARSKGNVVVVNGYDTVATVVDLVTALEDLVRLQGGRGAQADEDEAEDLAATATPRKRRRGAAAASTPSKAKGKAAGVYAAARPVSALESRVRRLCATISAAVTSGAGALKPIYLVLHSLDGPSLRLPKHISLLALLAAQPHIYLVASVDHVRAPLLFPTALATARPPTTTAATSDAAAADLQLTFRAFTFLYHDVSTLRPYDVEVSSLGTLSSLLPPSVFPPLSSSLDPTASSLAQSATHVLASVTDRARRLFNMLGQEQVRVAEGLPRDVERGMKLAGAGGDADKAPVVAMTLHSCVLPSPPCTQDGH</sequence>
<evidence type="ECO:0000259" key="3">
    <source>
        <dbReference type="Pfam" id="PF04084"/>
    </source>
</evidence>
<dbReference type="OrthoDB" id="346673at2759"/>
<dbReference type="STRING" id="5288.A0A5C5FQZ9"/>
<comment type="subunit">
    <text evidence="1">Component of the origin recognition complex (ORC).</text>
</comment>
<accession>A0A5C5FQZ9</accession>
<keyword evidence="5" id="KW-1185">Reference proteome</keyword>
<dbReference type="GO" id="GO:0006260">
    <property type="term" value="P:DNA replication"/>
    <property type="evidence" value="ECO:0007669"/>
    <property type="project" value="UniProtKB-UniRule"/>
</dbReference>
<dbReference type="Proteomes" id="UP000311382">
    <property type="component" value="Unassembled WGS sequence"/>
</dbReference>
<comment type="function">
    <text evidence="1">Component of the origin recognition complex (ORC) that binds origins of replication. DNA-binding is ATP-dependent. ORC is required to assemble the pre-replication complex necessary to initiate DNA replication.</text>
</comment>
<evidence type="ECO:0000256" key="1">
    <source>
        <dbReference type="RuleBase" id="RU368084"/>
    </source>
</evidence>
<protein>
    <recommendedName>
        <fullName evidence="1">Origin recognition complex subunit 2</fullName>
    </recommendedName>
</protein>
<evidence type="ECO:0000313" key="5">
    <source>
        <dbReference type="Proteomes" id="UP000311382"/>
    </source>
</evidence>
<feature type="region of interest" description="Disordered" evidence="2">
    <location>
        <begin position="1"/>
        <end position="64"/>
    </location>
</feature>
<comment type="similarity">
    <text evidence="1">Belongs to the ORC2 family.</text>
</comment>
<evidence type="ECO:0000256" key="2">
    <source>
        <dbReference type="SAM" id="MobiDB-lite"/>
    </source>
</evidence>
<reference evidence="4 5" key="1">
    <citation type="submission" date="2019-03" db="EMBL/GenBank/DDBJ databases">
        <title>Rhodosporidium diobovatum UCD-FST 08-225 genome sequencing, assembly, and annotation.</title>
        <authorList>
            <person name="Fakankun I.U."/>
            <person name="Fristensky B."/>
            <person name="Levin D.B."/>
        </authorList>
    </citation>
    <scope>NUCLEOTIDE SEQUENCE [LARGE SCALE GENOMIC DNA]</scope>
    <source>
        <strain evidence="4 5">UCD-FST 08-225</strain>
    </source>
</reference>
<comment type="subcellular location">
    <subcellularLocation>
        <location evidence="1">Nucleus</location>
    </subcellularLocation>
</comment>
<feature type="region of interest" description="Disordered" evidence="2">
    <location>
        <begin position="211"/>
        <end position="238"/>
    </location>
</feature>
<dbReference type="GO" id="GO:0005664">
    <property type="term" value="C:nuclear origin of replication recognition complex"/>
    <property type="evidence" value="ECO:0007669"/>
    <property type="project" value="UniProtKB-UniRule"/>
</dbReference>
<dbReference type="InterPro" id="IPR007220">
    <property type="entry name" value="ORC2"/>
</dbReference>
<organism evidence="4 5">
    <name type="scientific">Rhodotorula diobovata</name>
    <dbReference type="NCBI Taxonomy" id="5288"/>
    <lineage>
        <taxon>Eukaryota</taxon>
        <taxon>Fungi</taxon>
        <taxon>Dikarya</taxon>
        <taxon>Basidiomycota</taxon>
        <taxon>Pucciniomycotina</taxon>
        <taxon>Microbotryomycetes</taxon>
        <taxon>Sporidiobolales</taxon>
        <taxon>Sporidiobolaceae</taxon>
        <taxon>Rhodotorula</taxon>
    </lineage>
</organism>
<dbReference type="EMBL" id="SOZI01000127">
    <property type="protein sequence ID" value="TNY18682.1"/>
    <property type="molecule type" value="Genomic_DNA"/>
</dbReference>
<keyword evidence="1" id="KW-0235">DNA replication</keyword>
<feature type="domain" description="Origin recognition complex subunit 2 RecA-like" evidence="3">
    <location>
        <begin position="136"/>
        <end position="365"/>
    </location>
</feature>
<gene>
    <name evidence="4" type="ORF">DMC30DRAFT_402540</name>
</gene>
<dbReference type="InterPro" id="IPR056772">
    <property type="entry name" value="RecA-like_ORC2"/>
</dbReference>
<proteinExistence type="inferred from homology"/>
<feature type="compositionally biased region" description="Acidic residues" evidence="2">
    <location>
        <begin position="52"/>
        <end position="64"/>
    </location>
</feature>
<dbReference type="PANTHER" id="PTHR14052:SF0">
    <property type="entry name" value="ORIGIN RECOGNITION COMPLEX SUBUNIT 2"/>
    <property type="match status" value="1"/>
</dbReference>
<evidence type="ECO:0000313" key="4">
    <source>
        <dbReference type="EMBL" id="TNY18682.1"/>
    </source>
</evidence>
<comment type="caution">
    <text evidence="4">The sequence shown here is derived from an EMBL/GenBank/DDBJ whole genome shotgun (WGS) entry which is preliminary data.</text>
</comment>